<dbReference type="InterPro" id="IPR000846">
    <property type="entry name" value="DapB_N"/>
</dbReference>
<dbReference type="GO" id="GO:0051287">
    <property type="term" value="F:NAD binding"/>
    <property type="evidence" value="ECO:0007669"/>
    <property type="project" value="UniProtKB-UniRule"/>
</dbReference>
<name>A0A7T7XQS9_9SPIR</name>
<keyword evidence="4 12" id="KW-0220">Diaminopimelate biosynthesis</keyword>
<feature type="binding site" evidence="12">
    <location>
        <begin position="157"/>
        <end position="158"/>
    </location>
    <ligand>
        <name>(S)-2,3,4,5-tetrahydrodipicolinate</name>
        <dbReference type="ChEBI" id="CHEBI:16845"/>
    </ligand>
</feature>
<dbReference type="HAMAP" id="MF_00102">
    <property type="entry name" value="DapB"/>
    <property type="match status" value="1"/>
</dbReference>
<gene>
    <name evidence="12 15" type="primary">dapB</name>
    <name evidence="15" type="ORF">JFL75_07745</name>
</gene>
<dbReference type="InterPro" id="IPR023940">
    <property type="entry name" value="DHDPR_bac"/>
</dbReference>
<evidence type="ECO:0000259" key="14">
    <source>
        <dbReference type="Pfam" id="PF05173"/>
    </source>
</evidence>
<feature type="binding site" evidence="12">
    <location>
        <begin position="112"/>
        <end position="115"/>
    </location>
    <ligand>
        <name>NAD(+)</name>
        <dbReference type="ChEBI" id="CHEBI:57540"/>
    </ligand>
</feature>
<dbReference type="SUPFAM" id="SSF51735">
    <property type="entry name" value="NAD(P)-binding Rossmann-fold domains"/>
    <property type="match status" value="1"/>
</dbReference>
<evidence type="ECO:0000256" key="7">
    <source>
        <dbReference type="ARBA" id="ARBA00023154"/>
    </source>
</evidence>
<dbReference type="EMBL" id="CP067089">
    <property type="protein sequence ID" value="QQO10800.1"/>
    <property type="molecule type" value="Genomic_DNA"/>
</dbReference>
<keyword evidence="2 12" id="KW-0028">Amino-acid biosynthesis</keyword>
<accession>A0A7T7XQS9</accession>
<feature type="active site" description="Proton donor" evidence="12">
    <location>
        <position position="151"/>
    </location>
</feature>
<dbReference type="EC" id="1.17.1.8" evidence="9 12"/>
<dbReference type="InterPro" id="IPR022663">
    <property type="entry name" value="DapB_C"/>
</dbReference>
<evidence type="ECO:0000256" key="11">
    <source>
        <dbReference type="ARBA" id="ARBA00049396"/>
    </source>
</evidence>
<evidence type="ECO:0000256" key="10">
    <source>
        <dbReference type="ARBA" id="ARBA00049080"/>
    </source>
</evidence>
<keyword evidence="16" id="KW-1185">Reference proteome</keyword>
<dbReference type="InterPro" id="IPR036291">
    <property type="entry name" value="NAD(P)-bd_dom_sf"/>
</dbReference>
<evidence type="ECO:0000313" key="15">
    <source>
        <dbReference type="EMBL" id="QQO10800.1"/>
    </source>
</evidence>
<dbReference type="SUPFAM" id="SSF55347">
    <property type="entry name" value="Glyceraldehyde-3-phosphate dehydrogenase-like, C-terminal domain"/>
    <property type="match status" value="1"/>
</dbReference>
<comment type="subunit">
    <text evidence="12">Homotetramer.</text>
</comment>
<dbReference type="GO" id="GO:0019877">
    <property type="term" value="P:diaminopimelate biosynthetic process"/>
    <property type="evidence" value="ECO:0007669"/>
    <property type="project" value="UniProtKB-UniRule"/>
</dbReference>
<comment type="subcellular location">
    <subcellularLocation>
        <location evidence="12">Cytoplasm</location>
    </subcellularLocation>
</comment>
<evidence type="ECO:0000313" key="16">
    <source>
        <dbReference type="Proteomes" id="UP000595917"/>
    </source>
</evidence>
<evidence type="ECO:0000256" key="9">
    <source>
        <dbReference type="ARBA" id="ARBA00038983"/>
    </source>
</evidence>
<dbReference type="RefSeq" id="WP_215628105.1">
    <property type="nucleotide sequence ID" value="NZ_CP067089.2"/>
</dbReference>
<dbReference type="GO" id="GO:0005829">
    <property type="term" value="C:cytosol"/>
    <property type="evidence" value="ECO:0007669"/>
    <property type="project" value="TreeGrafter"/>
</dbReference>
<comment type="pathway">
    <text evidence="8 12">Amino-acid biosynthesis; L-lysine biosynthesis via DAP pathway; (S)-tetrahydrodipicolinate from L-aspartate: step 4/4.</text>
</comment>
<dbReference type="Pfam" id="PF01113">
    <property type="entry name" value="DapB_N"/>
    <property type="match status" value="1"/>
</dbReference>
<evidence type="ECO:0000256" key="4">
    <source>
        <dbReference type="ARBA" id="ARBA00022915"/>
    </source>
</evidence>
<dbReference type="GO" id="GO:0016726">
    <property type="term" value="F:oxidoreductase activity, acting on CH or CH2 groups, NAD or NADP as acceptor"/>
    <property type="evidence" value="ECO:0007669"/>
    <property type="project" value="UniProtKB-UniRule"/>
</dbReference>
<keyword evidence="6 12" id="KW-0520">NAD</keyword>
<sequence length="260" mass="27536">MNIAIIGYGKMGKMIESIALARGHSITAIADPFAAGGTGSSGAPIYGDIPGIAELADTDAAIEFTSPDTAFANVTALAERKVPAVVGTTGWLDRLGEAEEIVRKNGSSLLWASNFSLGVNLFYRIAAFAAQIMNPFPEYDGGIFEAHHNKKVDSPSGTAKTLAELVLSSMTRKTKAVYEALEHRAPAPEELHVGSLRVGSVPGTHTLIFDSPADTIEITHTARNREGLASGAVQAAEWLARETRRGIFTMDDVLEEIIGA</sequence>
<dbReference type="PANTHER" id="PTHR20836">
    <property type="entry name" value="DIHYDRODIPICOLINATE REDUCTASE"/>
    <property type="match status" value="1"/>
</dbReference>
<dbReference type="GO" id="GO:0050661">
    <property type="term" value="F:NADP binding"/>
    <property type="evidence" value="ECO:0007669"/>
    <property type="project" value="UniProtKB-UniRule"/>
</dbReference>
<keyword evidence="7 12" id="KW-0457">Lysine biosynthesis</keyword>
<evidence type="ECO:0000256" key="8">
    <source>
        <dbReference type="ARBA" id="ARBA00037922"/>
    </source>
</evidence>
<organism evidence="15 16">
    <name type="scientific">Breznakiella homolactica</name>
    <dbReference type="NCBI Taxonomy" id="2798577"/>
    <lineage>
        <taxon>Bacteria</taxon>
        <taxon>Pseudomonadati</taxon>
        <taxon>Spirochaetota</taxon>
        <taxon>Spirochaetia</taxon>
        <taxon>Spirochaetales</taxon>
        <taxon>Breznakiellaceae</taxon>
        <taxon>Breznakiella</taxon>
    </lineage>
</organism>
<comment type="similarity">
    <text evidence="1 12">Belongs to the DapB family.</text>
</comment>
<evidence type="ECO:0000256" key="3">
    <source>
        <dbReference type="ARBA" id="ARBA00022857"/>
    </source>
</evidence>
<evidence type="ECO:0000256" key="6">
    <source>
        <dbReference type="ARBA" id="ARBA00023027"/>
    </source>
</evidence>
<evidence type="ECO:0000256" key="1">
    <source>
        <dbReference type="ARBA" id="ARBA00006642"/>
    </source>
</evidence>
<comment type="catalytic activity">
    <reaction evidence="10 12">
        <text>(S)-2,3,4,5-tetrahydrodipicolinate + NADP(+) + H2O = (2S,4S)-4-hydroxy-2,3,4,5-tetrahydrodipicolinate + NADPH + H(+)</text>
        <dbReference type="Rhea" id="RHEA:35331"/>
        <dbReference type="ChEBI" id="CHEBI:15377"/>
        <dbReference type="ChEBI" id="CHEBI:15378"/>
        <dbReference type="ChEBI" id="CHEBI:16845"/>
        <dbReference type="ChEBI" id="CHEBI:57783"/>
        <dbReference type="ChEBI" id="CHEBI:58349"/>
        <dbReference type="ChEBI" id="CHEBI:67139"/>
        <dbReference type="EC" id="1.17.1.8"/>
    </reaction>
</comment>
<dbReference type="KEGG" id="bhc:JFL75_07745"/>
<dbReference type="Proteomes" id="UP000595917">
    <property type="component" value="Chromosome"/>
</dbReference>
<evidence type="ECO:0000256" key="12">
    <source>
        <dbReference type="HAMAP-Rule" id="MF_00102"/>
    </source>
</evidence>
<comment type="catalytic activity">
    <reaction evidence="11 12">
        <text>(S)-2,3,4,5-tetrahydrodipicolinate + NAD(+) + H2O = (2S,4S)-4-hydroxy-2,3,4,5-tetrahydrodipicolinate + NADH + H(+)</text>
        <dbReference type="Rhea" id="RHEA:35323"/>
        <dbReference type="ChEBI" id="CHEBI:15377"/>
        <dbReference type="ChEBI" id="CHEBI:15378"/>
        <dbReference type="ChEBI" id="CHEBI:16845"/>
        <dbReference type="ChEBI" id="CHEBI:57540"/>
        <dbReference type="ChEBI" id="CHEBI:57945"/>
        <dbReference type="ChEBI" id="CHEBI:67139"/>
        <dbReference type="EC" id="1.17.1.8"/>
    </reaction>
</comment>
<keyword evidence="3 12" id="KW-0521">NADP</keyword>
<feature type="active site" description="Proton donor/acceptor" evidence="12">
    <location>
        <position position="147"/>
    </location>
</feature>
<protein>
    <recommendedName>
        <fullName evidence="9 12">4-hydroxy-tetrahydrodipicolinate reductase</fullName>
        <shortName evidence="12">HTPA reductase</shortName>
        <ecNumber evidence="9 12">1.17.1.8</ecNumber>
    </recommendedName>
</protein>
<keyword evidence="5 12" id="KW-0560">Oxidoreductase</keyword>
<evidence type="ECO:0000259" key="13">
    <source>
        <dbReference type="Pfam" id="PF01113"/>
    </source>
</evidence>
<feature type="domain" description="Dihydrodipicolinate reductase N-terminal" evidence="13">
    <location>
        <begin position="1"/>
        <end position="115"/>
    </location>
</feature>
<dbReference type="GO" id="GO:0008839">
    <property type="term" value="F:4-hydroxy-tetrahydrodipicolinate reductase"/>
    <property type="evidence" value="ECO:0007669"/>
    <property type="project" value="UniProtKB-UniRule"/>
</dbReference>
<dbReference type="Pfam" id="PF05173">
    <property type="entry name" value="DapB_C"/>
    <property type="match status" value="1"/>
</dbReference>
<feature type="binding site" evidence="12">
    <location>
        <position position="148"/>
    </location>
    <ligand>
        <name>(S)-2,3,4,5-tetrahydrodipicolinate</name>
        <dbReference type="ChEBI" id="CHEBI:16845"/>
    </ligand>
</feature>
<dbReference type="UniPathway" id="UPA00034">
    <property type="reaction ID" value="UER00018"/>
</dbReference>
<evidence type="ECO:0000256" key="2">
    <source>
        <dbReference type="ARBA" id="ARBA00022605"/>
    </source>
</evidence>
<reference evidence="15" key="1">
    <citation type="submission" date="2021-01" db="EMBL/GenBank/DDBJ databases">
        <title>Description of Breznakiella homolactica.</title>
        <authorList>
            <person name="Song Y."/>
            <person name="Brune A."/>
        </authorList>
    </citation>
    <scope>NUCLEOTIDE SEQUENCE</scope>
    <source>
        <strain evidence="15">RmG30</strain>
    </source>
</reference>
<comment type="caution">
    <text evidence="12">Lacks conserved residue(s) required for the propagation of feature annotation.</text>
</comment>
<feature type="domain" description="Dihydrodipicolinate reductase C-terminal" evidence="14">
    <location>
        <begin position="118"/>
        <end position="254"/>
    </location>
</feature>
<comment type="function">
    <text evidence="12">Catalyzes the conversion of 4-hydroxy-tetrahydrodipicolinate (HTPA) to tetrahydrodipicolinate.</text>
</comment>
<dbReference type="PANTHER" id="PTHR20836:SF0">
    <property type="entry name" value="4-HYDROXY-TETRAHYDRODIPICOLINATE REDUCTASE 1, CHLOROPLASTIC-RELATED"/>
    <property type="match status" value="1"/>
</dbReference>
<feature type="binding site" evidence="12">
    <location>
        <begin position="87"/>
        <end position="89"/>
    </location>
    <ligand>
        <name>NAD(+)</name>
        <dbReference type="ChEBI" id="CHEBI:57540"/>
    </ligand>
</feature>
<dbReference type="PIRSF" id="PIRSF000161">
    <property type="entry name" value="DHPR"/>
    <property type="match status" value="1"/>
</dbReference>
<dbReference type="Gene3D" id="3.30.360.10">
    <property type="entry name" value="Dihydrodipicolinate Reductase, domain 2"/>
    <property type="match status" value="1"/>
</dbReference>
<proteinExistence type="inferred from homology"/>
<comment type="caution">
    <text evidence="12">Was originally thought to be a dihydrodipicolinate reductase (DHDPR), catalyzing the conversion of dihydrodipicolinate to tetrahydrodipicolinate. However, it was shown in E.coli that the substrate of the enzymatic reaction is not dihydrodipicolinate (DHDP) but in fact (2S,4S)-4-hydroxy-2,3,4,5-tetrahydrodipicolinic acid (HTPA), the product released by the DapA-catalyzed reaction.</text>
</comment>
<keyword evidence="12" id="KW-0963">Cytoplasm</keyword>
<dbReference type="AlphaFoldDB" id="A0A7T7XQS9"/>
<evidence type="ECO:0000256" key="5">
    <source>
        <dbReference type="ARBA" id="ARBA00023002"/>
    </source>
</evidence>
<dbReference type="NCBIfam" id="TIGR00036">
    <property type="entry name" value="dapB"/>
    <property type="match status" value="1"/>
</dbReference>
<dbReference type="Gene3D" id="3.40.50.720">
    <property type="entry name" value="NAD(P)-binding Rossmann-like Domain"/>
    <property type="match status" value="1"/>
</dbReference>
<dbReference type="GO" id="GO:0009089">
    <property type="term" value="P:lysine biosynthetic process via diaminopimelate"/>
    <property type="evidence" value="ECO:0007669"/>
    <property type="project" value="UniProtKB-UniRule"/>
</dbReference>